<evidence type="ECO:0000259" key="9">
    <source>
        <dbReference type="PROSITE" id="PS52048"/>
    </source>
</evidence>
<dbReference type="PANTHER" id="PTHR10589">
    <property type="entry name" value="UBIQUITIN CARBOXYL-TERMINAL HYDROLASE"/>
    <property type="match status" value="1"/>
</dbReference>
<keyword evidence="3 7" id="KW-0645">Protease</keyword>
<evidence type="ECO:0000256" key="3">
    <source>
        <dbReference type="ARBA" id="ARBA00022670"/>
    </source>
</evidence>
<dbReference type="InterPro" id="IPR036959">
    <property type="entry name" value="Peptidase_C12_UCH_sf"/>
</dbReference>
<dbReference type="GO" id="GO:0005737">
    <property type="term" value="C:cytoplasm"/>
    <property type="evidence" value="ECO:0007669"/>
    <property type="project" value="TreeGrafter"/>
</dbReference>
<dbReference type="Gene3D" id="3.40.532.10">
    <property type="entry name" value="Peptidase C12, ubiquitin carboxyl-terminal hydrolase"/>
    <property type="match status" value="1"/>
</dbReference>
<dbReference type="SUPFAM" id="SSF54001">
    <property type="entry name" value="Cysteine proteinases"/>
    <property type="match status" value="1"/>
</dbReference>
<dbReference type="GO" id="GO:0004843">
    <property type="term" value="F:cysteine-type deubiquitinase activity"/>
    <property type="evidence" value="ECO:0007669"/>
    <property type="project" value="UniProtKB-UniRule"/>
</dbReference>
<dbReference type="InterPro" id="IPR001578">
    <property type="entry name" value="Peptidase_C12_UCH"/>
</dbReference>
<dbReference type="Pfam" id="PF01088">
    <property type="entry name" value="Peptidase_C12"/>
    <property type="match status" value="1"/>
</dbReference>
<dbReference type="AlphaFoldDB" id="A0A7S2CLZ0"/>
<dbReference type="GO" id="GO:0006511">
    <property type="term" value="P:ubiquitin-dependent protein catabolic process"/>
    <property type="evidence" value="ECO:0007669"/>
    <property type="project" value="UniProtKB-UniRule"/>
</dbReference>
<sequence length="237" mass="26244">MQNLSIRDDWVGLESNPDVLTEYAHKLGVDESWGFVDVFGLDEESLKHVPDPCVGMILLFPFSQREAHRRSHGTSRGRPTEGVWFMRQTVGNACGAVALMHTVMNCMDRVSKGSGKLEGFRKDAKNADPRQRGKLFSVAMRDVHVGMASQGQTVAPKASDNLDFHFVSIVAVDDVLYELDGNNDGPIRVGTVGKGREGSFLRCVVDYIQKEYINPFPDSHFSMISLGPRDPKGDDSQ</sequence>
<feature type="active site" description="Proton donor" evidence="7">
    <location>
        <position position="165"/>
    </location>
</feature>
<reference evidence="10" key="1">
    <citation type="submission" date="2021-01" db="EMBL/GenBank/DDBJ databases">
        <authorList>
            <person name="Corre E."/>
            <person name="Pelletier E."/>
            <person name="Niang G."/>
            <person name="Scheremetjew M."/>
            <person name="Finn R."/>
            <person name="Kale V."/>
            <person name="Holt S."/>
            <person name="Cochrane G."/>
            <person name="Meng A."/>
            <person name="Brown T."/>
            <person name="Cohen L."/>
        </authorList>
    </citation>
    <scope>NUCLEOTIDE SEQUENCE</scope>
    <source>
        <strain evidence="10">UTEX LB 985</strain>
    </source>
</reference>
<accession>A0A7S2CLZ0</accession>
<dbReference type="PRINTS" id="PR00707">
    <property type="entry name" value="UBCTHYDRLASE"/>
</dbReference>
<dbReference type="EMBL" id="HBGU01018429">
    <property type="protein sequence ID" value="CAD9429813.1"/>
    <property type="molecule type" value="Transcribed_RNA"/>
</dbReference>
<evidence type="ECO:0000256" key="8">
    <source>
        <dbReference type="RuleBase" id="RU361215"/>
    </source>
</evidence>
<protein>
    <recommendedName>
        <fullName evidence="8">Ubiquitin carboxyl-terminal hydrolase</fullName>
        <ecNumber evidence="8">3.4.19.12</ecNumber>
    </recommendedName>
</protein>
<name>A0A7S2CLZ0_9EUKA</name>
<dbReference type="EC" id="3.4.19.12" evidence="8"/>
<evidence type="ECO:0000256" key="5">
    <source>
        <dbReference type="ARBA" id="ARBA00022801"/>
    </source>
</evidence>
<dbReference type="PROSITE" id="PS52048">
    <property type="entry name" value="UCH_DOMAIN"/>
    <property type="match status" value="1"/>
</dbReference>
<comment type="catalytic activity">
    <reaction evidence="1 7 8">
        <text>Thiol-dependent hydrolysis of ester, thioester, amide, peptide and isopeptide bonds formed by the C-terminal Gly of ubiquitin (a 76-residue protein attached to proteins as an intracellular targeting signal).</text>
        <dbReference type="EC" id="3.4.19.12"/>
    </reaction>
</comment>
<organism evidence="10">
    <name type="scientific">Haptolina brevifila</name>
    <dbReference type="NCBI Taxonomy" id="156173"/>
    <lineage>
        <taxon>Eukaryota</taxon>
        <taxon>Haptista</taxon>
        <taxon>Haptophyta</taxon>
        <taxon>Prymnesiophyceae</taxon>
        <taxon>Prymnesiales</taxon>
        <taxon>Prymnesiaceae</taxon>
        <taxon>Haptolina</taxon>
    </lineage>
</organism>
<evidence type="ECO:0000256" key="7">
    <source>
        <dbReference type="PROSITE-ProRule" id="PRU01393"/>
    </source>
</evidence>
<feature type="active site" description="Nucleophile" evidence="7">
    <location>
        <position position="94"/>
    </location>
</feature>
<feature type="site" description="Transition state stabilizer" evidence="7">
    <location>
        <position position="88"/>
    </location>
</feature>
<evidence type="ECO:0000256" key="1">
    <source>
        <dbReference type="ARBA" id="ARBA00000707"/>
    </source>
</evidence>
<evidence type="ECO:0000256" key="2">
    <source>
        <dbReference type="ARBA" id="ARBA00009326"/>
    </source>
</evidence>
<gene>
    <name evidence="10" type="ORF">CBRE1094_LOCUS10011</name>
</gene>
<dbReference type="PANTHER" id="PTHR10589:SF17">
    <property type="entry name" value="UBIQUITIN CARBOXYL-TERMINAL HYDROLASE"/>
    <property type="match status" value="1"/>
</dbReference>
<proteinExistence type="inferred from homology"/>
<feature type="domain" description="UCH catalytic" evidence="9">
    <location>
        <begin position="9"/>
        <end position="228"/>
    </location>
</feature>
<dbReference type="InterPro" id="IPR038765">
    <property type="entry name" value="Papain-like_cys_pep_sf"/>
</dbReference>
<feature type="site" description="Important for enzyme activity" evidence="7">
    <location>
        <position position="180"/>
    </location>
</feature>
<keyword evidence="4 7" id="KW-0833">Ubl conjugation pathway</keyword>
<comment type="similarity">
    <text evidence="2 7 8">Belongs to the peptidase C12 family.</text>
</comment>
<keyword evidence="5 7" id="KW-0378">Hydrolase</keyword>
<dbReference type="GO" id="GO:0016579">
    <property type="term" value="P:protein deubiquitination"/>
    <property type="evidence" value="ECO:0007669"/>
    <property type="project" value="TreeGrafter"/>
</dbReference>
<evidence type="ECO:0000313" key="10">
    <source>
        <dbReference type="EMBL" id="CAD9429813.1"/>
    </source>
</evidence>
<evidence type="ECO:0000256" key="6">
    <source>
        <dbReference type="ARBA" id="ARBA00022807"/>
    </source>
</evidence>
<evidence type="ECO:0000256" key="4">
    <source>
        <dbReference type="ARBA" id="ARBA00022786"/>
    </source>
</evidence>
<keyword evidence="6 7" id="KW-0788">Thiol protease</keyword>